<dbReference type="RefSeq" id="WP_118743071.1">
    <property type="nucleotide sequence ID" value="NZ_JACOOW010000002.1"/>
</dbReference>
<organism evidence="2 3">
    <name type="scientific">Clostridium segne</name>
    <dbReference type="NCBI Taxonomy" id="2763038"/>
    <lineage>
        <taxon>Bacteria</taxon>
        <taxon>Bacillati</taxon>
        <taxon>Bacillota</taxon>
        <taxon>Clostridia</taxon>
        <taxon>Eubacteriales</taxon>
        <taxon>Clostridiaceae</taxon>
        <taxon>Clostridium</taxon>
    </lineage>
</organism>
<sequence>MGKREDRRYGGRLAVLTFVLLCLQGTGGQAYAQEDKAGERRIRYSSSYLKEAEIPEAPEEYLEEGEITYRLVGTEIEAVPVRGRTREVSGEMVYPSVTREQEIPARAPMEVEDRESRKTVSVMLDLKRTSYENEHWQDGFEISVVFHEYGADTYRLGGTVVMHDEKVPPLEACREELIASAGLSEDEVQIESASWEGDAYQDEAGIWCRNAAVQAKRRVWDCRAVYGGTVRLPAYERYRRRMEYEKAEPEVEEMTEIEADPGTLVETETAPVENLPLPFWRRWIHYGLTISISLLLLLLAWLGFRQLRRMAREKNER</sequence>
<keyword evidence="3" id="KW-1185">Reference proteome</keyword>
<reference evidence="2 3" key="1">
    <citation type="submission" date="2020-08" db="EMBL/GenBank/DDBJ databases">
        <title>Genome public.</title>
        <authorList>
            <person name="Liu C."/>
            <person name="Sun Q."/>
        </authorList>
    </citation>
    <scope>NUCLEOTIDE SEQUENCE [LARGE SCALE GENOMIC DNA]</scope>
    <source>
        <strain evidence="2 3">BX14</strain>
    </source>
</reference>
<gene>
    <name evidence="2" type="ORF">H8S19_01150</name>
</gene>
<feature type="transmembrane region" description="Helical" evidence="1">
    <location>
        <begin position="283"/>
        <end position="304"/>
    </location>
</feature>
<keyword evidence="1" id="KW-0472">Membrane</keyword>
<accession>A0AAW3X194</accession>
<keyword evidence="1" id="KW-1133">Transmembrane helix</keyword>
<protein>
    <recommendedName>
        <fullName evidence="4">DUF3068 domain-containing protein</fullName>
    </recommendedName>
</protein>
<evidence type="ECO:0000256" key="1">
    <source>
        <dbReference type="SAM" id="Phobius"/>
    </source>
</evidence>
<dbReference type="EMBL" id="JACOOW010000002">
    <property type="protein sequence ID" value="MBC5655701.1"/>
    <property type="molecule type" value="Genomic_DNA"/>
</dbReference>
<keyword evidence="1" id="KW-0812">Transmembrane</keyword>
<evidence type="ECO:0008006" key="4">
    <source>
        <dbReference type="Google" id="ProtNLM"/>
    </source>
</evidence>
<comment type="caution">
    <text evidence="2">The sequence shown here is derived from an EMBL/GenBank/DDBJ whole genome shotgun (WGS) entry which is preliminary data.</text>
</comment>
<evidence type="ECO:0000313" key="2">
    <source>
        <dbReference type="EMBL" id="MBC5655701.1"/>
    </source>
</evidence>
<proteinExistence type="predicted"/>
<dbReference type="Proteomes" id="UP000653904">
    <property type="component" value="Unassembled WGS sequence"/>
</dbReference>
<name>A0AAW3X194_9CLOT</name>
<evidence type="ECO:0000313" key="3">
    <source>
        <dbReference type="Proteomes" id="UP000653904"/>
    </source>
</evidence>
<dbReference type="AlphaFoldDB" id="A0AAW3X194"/>